<keyword evidence="3" id="KW-1185">Reference proteome</keyword>
<organism evidence="2 3">
    <name type="scientific">Eumeta variegata</name>
    <name type="common">Bagworm moth</name>
    <name type="synonym">Eumeta japonica</name>
    <dbReference type="NCBI Taxonomy" id="151549"/>
    <lineage>
        <taxon>Eukaryota</taxon>
        <taxon>Metazoa</taxon>
        <taxon>Ecdysozoa</taxon>
        <taxon>Arthropoda</taxon>
        <taxon>Hexapoda</taxon>
        <taxon>Insecta</taxon>
        <taxon>Pterygota</taxon>
        <taxon>Neoptera</taxon>
        <taxon>Endopterygota</taxon>
        <taxon>Lepidoptera</taxon>
        <taxon>Glossata</taxon>
        <taxon>Ditrysia</taxon>
        <taxon>Tineoidea</taxon>
        <taxon>Psychidae</taxon>
        <taxon>Oiketicinae</taxon>
        <taxon>Eumeta</taxon>
    </lineage>
</organism>
<sequence length="114" mass="12479">MRFAPQLNQCGSETTNDGRHQYGDSIREARSRCRPPEQRGSVFKLQLTSGARGAAFALPRNNITVLCYGALSQPSTRSGGTYMLRRPPSGAGRGAARPLLQSALWLSYWPRPTA</sequence>
<gene>
    <name evidence="2" type="ORF">EVAR_19768_1</name>
</gene>
<accession>A0A4C1URX5</accession>
<reference evidence="2 3" key="1">
    <citation type="journal article" date="2019" name="Commun. Biol.">
        <title>The bagworm genome reveals a unique fibroin gene that provides high tensile strength.</title>
        <authorList>
            <person name="Kono N."/>
            <person name="Nakamura H."/>
            <person name="Ohtoshi R."/>
            <person name="Tomita M."/>
            <person name="Numata K."/>
            <person name="Arakawa K."/>
        </authorList>
    </citation>
    <scope>NUCLEOTIDE SEQUENCE [LARGE SCALE GENOMIC DNA]</scope>
</reference>
<dbReference type="EMBL" id="BGZK01000210">
    <property type="protein sequence ID" value="GBP28726.1"/>
    <property type="molecule type" value="Genomic_DNA"/>
</dbReference>
<feature type="compositionally biased region" description="Polar residues" evidence="1">
    <location>
        <begin position="1"/>
        <end position="15"/>
    </location>
</feature>
<feature type="region of interest" description="Disordered" evidence="1">
    <location>
        <begin position="1"/>
        <end position="22"/>
    </location>
</feature>
<evidence type="ECO:0000313" key="3">
    <source>
        <dbReference type="Proteomes" id="UP000299102"/>
    </source>
</evidence>
<comment type="caution">
    <text evidence="2">The sequence shown here is derived from an EMBL/GenBank/DDBJ whole genome shotgun (WGS) entry which is preliminary data.</text>
</comment>
<proteinExistence type="predicted"/>
<evidence type="ECO:0000313" key="2">
    <source>
        <dbReference type="EMBL" id="GBP28726.1"/>
    </source>
</evidence>
<dbReference type="Proteomes" id="UP000299102">
    <property type="component" value="Unassembled WGS sequence"/>
</dbReference>
<protein>
    <submittedName>
        <fullName evidence="2">Uncharacterized protein</fullName>
    </submittedName>
</protein>
<name>A0A4C1URX5_EUMVA</name>
<dbReference type="AlphaFoldDB" id="A0A4C1URX5"/>
<evidence type="ECO:0000256" key="1">
    <source>
        <dbReference type="SAM" id="MobiDB-lite"/>
    </source>
</evidence>